<dbReference type="SUPFAM" id="SSF52833">
    <property type="entry name" value="Thioredoxin-like"/>
    <property type="match status" value="1"/>
</dbReference>
<dbReference type="Pfam" id="PF13462">
    <property type="entry name" value="Thioredoxin_4"/>
    <property type="match status" value="1"/>
</dbReference>
<evidence type="ECO:0000313" key="4">
    <source>
        <dbReference type="EMBL" id="MDR5712483.1"/>
    </source>
</evidence>
<proteinExistence type="predicted"/>
<reference evidence="5" key="1">
    <citation type="submission" date="2023-07" db="EMBL/GenBank/DDBJ databases">
        <title>Description of three actinobacteria isolated from air of manufacturing shop in a pharmaceutical factory.</title>
        <authorList>
            <person name="Zhang D.-F."/>
        </authorList>
    </citation>
    <scope>NUCLEOTIDE SEQUENCE [LARGE SCALE GENOMIC DNA]</scope>
    <source>
        <strain evidence="5">CCTCC AB 207010</strain>
    </source>
</reference>
<dbReference type="Proteomes" id="UP001260872">
    <property type="component" value="Unassembled WGS sequence"/>
</dbReference>
<dbReference type="Gene3D" id="3.40.30.10">
    <property type="entry name" value="Glutaredoxin"/>
    <property type="match status" value="1"/>
</dbReference>
<feature type="domain" description="Thioredoxin-like fold" evidence="3">
    <location>
        <begin position="154"/>
        <end position="308"/>
    </location>
</feature>
<dbReference type="RefSeq" id="WP_310537854.1">
    <property type="nucleotide sequence ID" value="NZ_BAAAOC010000084.1"/>
</dbReference>
<sequence length="311" mass="32661">MTQPPHYSPQLQPPHHESQYPAQPGGNGLSGGAIAGIVVGALLVAGLVGLLLWWLLAGDDNEEGEAQQGQETSAEETEGTSAGDPDGEGEGEPGADQTEADEAGAQIPASATAQGGFVLTAPDALADSDSPQLEEANPDNLPSDLDQGLSPADHEAPVHVVIYTDAGCPACGNFESMFGEQFEQWLEAGEISLEYRSVSFVRPPYSAQAANAFACMAEESPENYLGYLHEVTEARADMTELDEDDLITIAQSYGADLGTCIEEERFAEFVEYTNALSSEHGVAGTPTVFVNGEEVPPEELAALPEHIEAAS</sequence>
<keyword evidence="2" id="KW-0472">Membrane</keyword>
<keyword evidence="2" id="KW-0812">Transmembrane</keyword>
<evidence type="ECO:0000259" key="3">
    <source>
        <dbReference type="Pfam" id="PF13462"/>
    </source>
</evidence>
<feature type="region of interest" description="Disordered" evidence="1">
    <location>
        <begin position="62"/>
        <end position="103"/>
    </location>
</feature>
<dbReference type="CDD" id="cd02972">
    <property type="entry name" value="DsbA_family"/>
    <property type="match status" value="1"/>
</dbReference>
<evidence type="ECO:0000313" key="5">
    <source>
        <dbReference type="Proteomes" id="UP001260872"/>
    </source>
</evidence>
<dbReference type="InterPro" id="IPR036249">
    <property type="entry name" value="Thioredoxin-like_sf"/>
</dbReference>
<name>A0ABU1FUZ5_9MICC</name>
<accession>A0ABU1FUZ5</accession>
<feature type="transmembrane region" description="Helical" evidence="2">
    <location>
        <begin position="33"/>
        <end position="56"/>
    </location>
</feature>
<dbReference type="InterPro" id="IPR012336">
    <property type="entry name" value="Thioredoxin-like_fold"/>
</dbReference>
<organism evidence="4 5">
    <name type="scientific">Nesterenkonia flava</name>
    <dbReference type="NCBI Taxonomy" id="469799"/>
    <lineage>
        <taxon>Bacteria</taxon>
        <taxon>Bacillati</taxon>
        <taxon>Actinomycetota</taxon>
        <taxon>Actinomycetes</taxon>
        <taxon>Micrococcales</taxon>
        <taxon>Micrococcaceae</taxon>
        <taxon>Nesterenkonia</taxon>
    </lineage>
</organism>
<gene>
    <name evidence="4" type="ORF">RH857_10120</name>
</gene>
<comment type="caution">
    <text evidence="4">The sequence shown here is derived from an EMBL/GenBank/DDBJ whole genome shotgun (WGS) entry which is preliminary data.</text>
</comment>
<dbReference type="InterPro" id="IPR017937">
    <property type="entry name" value="Thioredoxin_CS"/>
</dbReference>
<keyword evidence="5" id="KW-1185">Reference proteome</keyword>
<feature type="region of interest" description="Disordered" evidence="1">
    <location>
        <begin position="1"/>
        <end position="25"/>
    </location>
</feature>
<feature type="compositionally biased region" description="Acidic residues" evidence="1">
    <location>
        <begin position="85"/>
        <end position="102"/>
    </location>
</feature>
<dbReference type="EMBL" id="JAVKGT010000026">
    <property type="protein sequence ID" value="MDR5712483.1"/>
    <property type="molecule type" value="Genomic_DNA"/>
</dbReference>
<protein>
    <submittedName>
        <fullName evidence="4">Thioredoxin domain-containing protein</fullName>
    </submittedName>
</protein>
<dbReference type="PROSITE" id="PS00194">
    <property type="entry name" value="THIOREDOXIN_1"/>
    <property type="match status" value="1"/>
</dbReference>
<evidence type="ECO:0000256" key="2">
    <source>
        <dbReference type="SAM" id="Phobius"/>
    </source>
</evidence>
<keyword evidence="2" id="KW-1133">Transmembrane helix</keyword>
<evidence type="ECO:0000256" key="1">
    <source>
        <dbReference type="SAM" id="MobiDB-lite"/>
    </source>
</evidence>
<feature type="region of interest" description="Disordered" evidence="1">
    <location>
        <begin position="128"/>
        <end position="151"/>
    </location>
</feature>